<proteinExistence type="predicted"/>
<evidence type="ECO:0000313" key="2">
    <source>
        <dbReference type="Proteomes" id="UP000789525"/>
    </source>
</evidence>
<sequence>MLLEEYKSYATEKRDIRTNGPDFDLSEPHFSSQKTGTTLKDPTEFFLTTNTWGILTVCIEKIRSRVQLATPVASTLSSFDLPDAIKDFHRDVYPFIDPSKPELALKDKVVLVTGGGRGIGASIVEAFAKAHAKVIVMTGRSESSLANAKNSLEKAYPETNFIPVSVDISSEDRVNSLYESLKDRFDHIGVLNEFGPKVGETNIDKFWADMTVNTKGPYLLSCGLIKFNPDNYRATFITFTTSINEEFTNVSAYQLSKIPPIKLVQILNAGVVATDSLLDSFKPFAHD</sequence>
<reference evidence="1" key="1">
    <citation type="submission" date="2021-06" db="EMBL/GenBank/DDBJ databases">
        <authorList>
            <person name="Kallberg Y."/>
            <person name="Tangrot J."/>
            <person name="Rosling A."/>
        </authorList>
    </citation>
    <scope>NUCLEOTIDE SEQUENCE</scope>
    <source>
        <strain evidence="1">CL356</strain>
    </source>
</reference>
<dbReference type="Proteomes" id="UP000789525">
    <property type="component" value="Unassembled WGS sequence"/>
</dbReference>
<feature type="non-terminal residue" evidence="1">
    <location>
        <position position="287"/>
    </location>
</feature>
<gene>
    <name evidence="1" type="ORF">ACOLOM_LOCUS9540</name>
</gene>
<accession>A0ACA9P0W1</accession>
<protein>
    <submittedName>
        <fullName evidence="1">1868_t:CDS:1</fullName>
    </submittedName>
</protein>
<dbReference type="EMBL" id="CAJVPT010027962">
    <property type="protein sequence ID" value="CAG8685714.1"/>
    <property type="molecule type" value="Genomic_DNA"/>
</dbReference>
<evidence type="ECO:0000313" key="1">
    <source>
        <dbReference type="EMBL" id="CAG8685714.1"/>
    </source>
</evidence>
<keyword evidence="2" id="KW-1185">Reference proteome</keyword>
<name>A0ACA9P0W1_9GLOM</name>
<organism evidence="1 2">
    <name type="scientific">Acaulospora colombiana</name>
    <dbReference type="NCBI Taxonomy" id="27376"/>
    <lineage>
        <taxon>Eukaryota</taxon>
        <taxon>Fungi</taxon>
        <taxon>Fungi incertae sedis</taxon>
        <taxon>Mucoromycota</taxon>
        <taxon>Glomeromycotina</taxon>
        <taxon>Glomeromycetes</taxon>
        <taxon>Diversisporales</taxon>
        <taxon>Acaulosporaceae</taxon>
        <taxon>Acaulospora</taxon>
    </lineage>
</organism>
<comment type="caution">
    <text evidence="1">The sequence shown here is derived from an EMBL/GenBank/DDBJ whole genome shotgun (WGS) entry which is preliminary data.</text>
</comment>